<accession>A0A2I0AEG5</accession>
<proteinExistence type="predicted"/>
<reference evidence="2 3" key="1">
    <citation type="journal article" date="2017" name="Nature">
        <title>The Apostasia genome and the evolution of orchids.</title>
        <authorList>
            <person name="Zhang G.Q."/>
            <person name="Liu K.W."/>
            <person name="Li Z."/>
            <person name="Lohaus R."/>
            <person name="Hsiao Y.Y."/>
            <person name="Niu S.C."/>
            <person name="Wang J.Y."/>
            <person name="Lin Y.C."/>
            <person name="Xu Q."/>
            <person name="Chen L.J."/>
            <person name="Yoshida K."/>
            <person name="Fujiwara S."/>
            <person name="Wang Z.W."/>
            <person name="Zhang Y.Q."/>
            <person name="Mitsuda N."/>
            <person name="Wang M."/>
            <person name="Liu G.H."/>
            <person name="Pecoraro L."/>
            <person name="Huang H.X."/>
            <person name="Xiao X.J."/>
            <person name="Lin M."/>
            <person name="Wu X.Y."/>
            <person name="Wu W.L."/>
            <person name="Chen Y.Y."/>
            <person name="Chang S.B."/>
            <person name="Sakamoto S."/>
            <person name="Ohme-Takagi M."/>
            <person name="Yagi M."/>
            <person name="Zeng S.J."/>
            <person name="Shen C.Y."/>
            <person name="Yeh C.M."/>
            <person name="Luo Y.B."/>
            <person name="Tsai W.C."/>
            <person name="Van de Peer Y."/>
            <person name="Liu Z.J."/>
        </authorList>
    </citation>
    <scope>NUCLEOTIDE SEQUENCE [LARGE SCALE GENOMIC DNA]</scope>
    <source>
        <strain evidence="3">cv. Shenzhen</strain>
        <tissue evidence="2">Stem</tissue>
    </source>
</reference>
<dbReference type="PANTHER" id="PTHR33265">
    <property type="entry name" value="AVR9/CF-9 RAPIDLY ELICITED PROTEIN-RELATED"/>
    <property type="match status" value="1"/>
</dbReference>
<evidence type="ECO:0008006" key="4">
    <source>
        <dbReference type="Google" id="ProtNLM"/>
    </source>
</evidence>
<feature type="compositionally biased region" description="Basic residues" evidence="1">
    <location>
        <begin position="27"/>
        <end position="37"/>
    </location>
</feature>
<organism evidence="2 3">
    <name type="scientific">Apostasia shenzhenica</name>
    <dbReference type="NCBI Taxonomy" id="1088818"/>
    <lineage>
        <taxon>Eukaryota</taxon>
        <taxon>Viridiplantae</taxon>
        <taxon>Streptophyta</taxon>
        <taxon>Embryophyta</taxon>
        <taxon>Tracheophyta</taxon>
        <taxon>Spermatophyta</taxon>
        <taxon>Magnoliopsida</taxon>
        <taxon>Liliopsida</taxon>
        <taxon>Asparagales</taxon>
        <taxon>Orchidaceae</taxon>
        <taxon>Apostasioideae</taxon>
        <taxon>Apostasia</taxon>
    </lineage>
</organism>
<dbReference type="AlphaFoldDB" id="A0A2I0AEG5"/>
<dbReference type="Proteomes" id="UP000236161">
    <property type="component" value="Unassembled WGS sequence"/>
</dbReference>
<dbReference type="Pfam" id="PF05553">
    <property type="entry name" value="DUF761"/>
    <property type="match status" value="1"/>
</dbReference>
<gene>
    <name evidence="2" type="ORF">AXF42_Ash011376</name>
</gene>
<protein>
    <recommendedName>
        <fullName evidence="4">DUF761 domain-containing protein</fullName>
    </recommendedName>
</protein>
<feature type="region of interest" description="Disordered" evidence="1">
    <location>
        <begin position="19"/>
        <end position="42"/>
    </location>
</feature>
<sequence length="232" mass="26774">MYPLPLRVLFTARFSRTSQYSGNPHPVPHRHPHRGSMKLRSPASAKRLSGYIRVVFFMMRKGLISKRKVVIMDVNLMMKRGNKLMGKALGNLVFHHHHHHRQAPLRRHGCGLQEYEFSCTTSPTPVFFHPKRSRHNYFPCLNTVDEEEDAVKVISPIPTAPSQQELSLLSSSVSSEDEEDRDGLYNDDDGAIEVDGDAEKFIKKFYNELRRQSRMALIQYEMDYEDMLARGS</sequence>
<dbReference type="PANTHER" id="PTHR33265:SF6">
    <property type="entry name" value="OS01G0930500 PROTEIN"/>
    <property type="match status" value="1"/>
</dbReference>
<feature type="region of interest" description="Disordered" evidence="1">
    <location>
        <begin position="164"/>
        <end position="190"/>
    </location>
</feature>
<keyword evidence="3" id="KW-1185">Reference proteome</keyword>
<evidence type="ECO:0000313" key="2">
    <source>
        <dbReference type="EMBL" id="PKA53896.1"/>
    </source>
</evidence>
<feature type="compositionally biased region" description="Acidic residues" evidence="1">
    <location>
        <begin position="175"/>
        <end position="190"/>
    </location>
</feature>
<feature type="compositionally biased region" description="Low complexity" evidence="1">
    <location>
        <begin position="164"/>
        <end position="174"/>
    </location>
</feature>
<evidence type="ECO:0000313" key="3">
    <source>
        <dbReference type="Proteomes" id="UP000236161"/>
    </source>
</evidence>
<dbReference type="EMBL" id="KZ451988">
    <property type="protein sequence ID" value="PKA53896.1"/>
    <property type="molecule type" value="Genomic_DNA"/>
</dbReference>
<name>A0A2I0AEG5_9ASPA</name>
<dbReference type="OrthoDB" id="1512693at2759"/>
<evidence type="ECO:0000256" key="1">
    <source>
        <dbReference type="SAM" id="MobiDB-lite"/>
    </source>
</evidence>
<dbReference type="InterPro" id="IPR008480">
    <property type="entry name" value="DUF761_pln"/>
</dbReference>